<evidence type="ECO:0000256" key="4">
    <source>
        <dbReference type="SAM" id="MobiDB-lite"/>
    </source>
</evidence>
<feature type="region of interest" description="Disordered" evidence="4">
    <location>
        <begin position="144"/>
        <end position="171"/>
    </location>
</feature>
<protein>
    <submittedName>
        <fullName evidence="5">Protein phosphatase 1 regulatory subunit 14A-like isoform X1</fullName>
    </submittedName>
</protein>
<dbReference type="InterPro" id="IPR036658">
    <property type="entry name" value="CPI-17_sf"/>
</dbReference>
<keyword evidence="2" id="KW-0597">Phosphoprotein</keyword>
<reference evidence="5 6" key="1">
    <citation type="submission" date="2021-07" db="EMBL/GenBank/DDBJ databases">
        <authorList>
            <person name="Imarazene B."/>
            <person name="Zahm M."/>
            <person name="Klopp C."/>
            <person name="Cabau C."/>
            <person name="Beille S."/>
            <person name="Jouanno E."/>
            <person name="Castinel A."/>
            <person name="Lluch J."/>
            <person name="Gil L."/>
            <person name="Kuchtly C."/>
            <person name="Lopez Roques C."/>
            <person name="Donnadieu C."/>
            <person name="Parrinello H."/>
            <person name="Journot L."/>
            <person name="Du K."/>
            <person name="Schartl M."/>
            <person name="Retaux S."/>
            <person name="Guiguen Y."/>
        </authorList>
    </citation>
    <scope>NUCLEOTIDE SEQUENCE [LARGE SCALE GENOMIC DNA]</scope>
    <source>
        <strain evidence="5">Pach_M1</strain>
        <tissue evidence="5">Testis</tissue>
    </source>
</reference>
<accession>A0A8T2MCP9</accession>
<evidence type="ECO:0000256" key="2">
    <source>
        <dbReference type="ARBA" id="ARBA00022553"/>
    </source>
</evidence>
<evidence type="ECO:0000256" key="1">
    <source>
        <dbReference type="ARBA" id="ARBA00005483"/>
    </source>
</evidence>
<dbReference type="EMBL" id="JAICCE010000001">
    <property type="protein sequence ID" value="KAG9282158.1"/>
    <property type="molecule type" value="Genomic_DNA"/>
</dbReference>
<feature type="compositionally biased region" description="Low complexity" evidence="4">
    <location>
        <begin position="158"/>
        <end position="171"/>
    </location>
</feature>
<dbReference type="Pfam" id="PF05361">
    <property type="entry name" value="PP1_inhibitor"/>
    <property type="match status" value="1"/>
</dbReference>
<dbReference type="GO" id="GO:0004865">
    <property type="term" value="F:protein serine/threonine phosphatase inhibitor activity"/>
    <property type="evidence" value="ECO:0007669"/>
    <property type="project" value="TreeGrafter"/>
</dbReference>
<organism evidence="5 6">
    <name type="scientific">Astyanax mexicanus</name>
    <name type="common">Blind cave fish</name>
    <name type="synonym">Astyanax fasciatus mexicanus</name>
    <dbReference type="NCBI Taxonomy" id="7994"/>
    <lineage>
        <taxon>Eukaryota</taxon>
        <taxon>Metazoa</taxon>
        <taxon>Chordata</taxon>
        <taxon>Craniata</taxon>
        <taxon>Vertebrata</taxon>
        <taxon>Euteleostomi</taxon>
        <taxon>Actinopterygii</taxon>
        <taxon>Neopterygii</taxon>
        <taxon>Teleostei</taxon>
        <taxon>Ostariophysi</taxon>
        <taxon>Characiformes</taxon>
        <taxon>Characoidei</taxon>
        <taxon>Acestrorhamphidae</taxon>
        <taxon>Acestrorhamphinae</taxon>
        <taxon>Astyanax</taxon>
    </lineage>
</organism>
<feature type="region of interest" description="Disordered" evidence="4">
    <location>
        <begin position="1"/>
        <end position="35"/>
    </location>
</feature>
<name>A0A8T2MCP9_ASTMX</name>
<feature type="compositionally biased region" description="Basic residues" evidence="4">
    <location>
        <begin position="144"/>
        <end position="157"/>
    </location>
</feature>
<evidence type="ECO:0000313" key="5">
    <source>
        <dbReference type="EMBL" id="KAG9282158.1"/>
    </source>
</evidence>
<keyword evidence="3" id="KW-0650">Protein phosphatase inhibitor</keyword>
<feature type="compositionally biased region" description="Basic and acidic residues" evidence="4">
    <location>
        <begin position="11"/>
        <end position="29"/>
    </location>
</feature>
<dbReference type="Gene3D" id="1.10.150.220">
    <property type="entry name" value="CPI-17"/>
    <property type="match status" value="1"/>
</dbReference>
<dbReference type="AlphaFoldDB" id="A0A8T2MCP9"/>
<comment type="similarity">
    <text evidence="1">Belongs to the PP1 inhibitor family.</text>
</comment>
<comment type="caution">
    <text evidence="5">The sequence shown here is derived from an EMBL/GenBank/DDBJ whole genome shotgun (WGS) entry which is preliminary data.</text>
</comment>
<dbReference type="InterPro" id="IPR008025">
    <property type="entry name" value="CPI-17"/>
</dbReference>
<dbReference type="SUPFAM" id="SSF81790">
    <property type="entry name" value="Myosin phosphatase inhibitor 17kDa protein, CPI-17"/>
    <property type="match status" value="1"/>
</dbReference>
<dbReference type="GO" id="GO:0005737">
    <property type="term" value="C:cytoplasm"/>
    <property type="evidence" value="ECO:0007669"/>
    <property type="project" value="InterPro"/>
</dbReference>
<dbReference type="PANTHER" id="PTHR16188:SF4">
    <property type="entry name" value="PROTEIN PHOSPHATASE 1 REGULATORY SUBUNIT 14A"/>
    <property type="match status" value="1"/>
</dbReference>
<sequence>MSSHSRTRTRNMAEEQNGGRREEDGERLFPRAALSAQKRQSRVTVKYNRKELQKRLDVETWIEEALEELYAGLEDEMPDEIDIDELLVLQSDEERVQKIQELLQTCTNSTQQAFITELLQKLHGLQKQEELQNKGIGHPCLHSYPHHHGNVHHHGNAPHHQQQQQRAHQTL</sequence>
<dbReference type="OrthoDB" id="8193882at2759"/>
<dbReference type="PANTHER" id="PTHR16188">
    <property type="entry name" value="PROTEIN PHOSPHATASE 1 INHIBITOR POTENTIATED BY PROTEIN KINASE C"/>
    <property type="match status" value="1"/>
</dbReference>
<evidence type="ECO:0000256" key="3">
    <source>
        <dbReference type="ARBA" id="ARBA00023272"/>
    </source>
</evidence>
<proteinExistence type="inferred from homology"/>
<gene>
    <name evidence="5" type="primary">CPI17</name>
    <name evidence="5" type="ORF">AMEX_G773</name>
</gene>
<dbReference type="Proteomes" id="UP000752171">
    <property type="component" value="Unassembled WGS sequence"/>
</dbReference>
<evidence type="ECO:0000313" key="6">
    <source>
        <dbReference type="Proteomes" id="UP000752171"/>
    </source>
</evidence>